<evidence type="ECO:0000259" key="8">
    <source>
        <dbReference type="Pfam" id="PF13614"/>
    </source>
</evidence>
<evidence type="ECO:0000256" key="4">
    <source>
        <dbReference type="ARBA" id="ARBA00022840"/>
    </source>
</evidence>
<dbReference type="PANTHER" id="PTHR32309">
    <property type="entry name" value="TYROSINE-PROTEIN KINASE"/>
    <property type="match status" value="1"/>
</dbReference>
<evidence type="ECO:0000256" key="3">
    <source>
        <dbReference type="ARBA" id="ARBA00022777"/>
    </source>
</evidence>
<accession>A0A917PKB1</accession>
<keyword evidence="7" id="KW-1133">Transmembrane helix</keyword>
<dbReference type="Proteomes" id="UP000635726">
    <property type="component" value="Unassembled WGS sequence"/>
</dbReference>
<organism evidence="9 10">
    <name type="scientific">Deinococcus aquiradiocola</name>
    <dbReference type="NCBI Taxonomy" id="393059"/>
    <lineage>
        <taxon>Bacteria</taxon>
        <taxon>Thermotogati</taxon>
        <taxon>Deinococcota</taxon>
        <taxon>Deinococci</taxon>
        <taxon>Deinococcales</taxon>
        <taxon>Deinococcaceae</taxon>
        <taxon>Deinococcus</taxon>
    </lineage>
</organism>
<evidence type="ECO:0000313" key="9">
    <source>
        <dbReference type="EMBL" id="GGJ82667.1"/>
    </source>
</evidence>
<dbReference type="SUPFAM" id="SSF52540">
    <property type="entry name" value="P-loop containing nucleoside triphosphate hydrolases"/>
    <property type="match status" value="1"/>
</dbReference>
<sequence>MTNFPPSDFDELRSGTDRPRRQQPQAGDEEQNEIELGALWQGIRRYMTWILLTTVAVGVLVFLLSRAQPDVFEASSSLVTSGNSTNIGAVRDTVVTAAPLPAGALQEALQGPVVLGEIIQRVRNAPELPVDLRTELAVKLQKELRRRDVQTVGLQNQLDFNGNGVYTATARAGSPEAAAFLADTTAQALLNWDRGRALSGVQRAERSLRAQLGEVDRQLAEGGQSDLERQTLISSRATLQRNLAQTGIQAEGVSGSLELVAPAVVPLDRVAPKPTRNAILASLVTLLFGAGIAAFRTVTDRTARTEDDLLSFGFPTLGMIPRLRRREVVFNGIVRAARLAGLYEAIGFLRVNILSRIGNKSGQRIMISSTAPGEGKSSLTATLADGLAASGQRVLIIDADMRRGTQQEVWDKYETEHSWVQLTGQNGARTLVDALKDPTNVQVMEAEPGVHVLPAGPGMHDSLGLLNRVPLGEYLTRWGQGYDLILIDSPPLLALADGLVIGRHVDHVLLVVEEGKTSLQAVRQSLRRARNANVSILGFILNKVNPSGQDSKTYGYSYGYAPNSRKA</sequence>
<keyword evidence="4" id="KW-0067">ATP-binding</keyword>
<dbReference type="PANTHER" id="PTHR32309:SF31">
    <property type="entry name" value="CAPSULAR EXOPOLYSACCHARIDE FAMILY"/>
    <property type="match status" value="1"/>
</dbReference>
<feature type="compositionally biased region" description="Basic and acidic residues" evidence="6">
    <location>
        <begin position="10"/>
        <end position="20"/>
    </location>
</feature>
<dbReference type="InterPro" id="IPR005702">
    <property type="entry name" value="Wzc-like_C"/>
</dbReference>
<evidence type="ECO:0000256" key="7">
    <source>
        <dbReference type="SAM" id="Phobius"/>
    </source>
</evidence>
<dbReference type="Pfam" id="PF13614">
    <property type="entry name" value="AAA_31"/>
    <property type="match status" value="1"/>
</dbReference>
<dbReference type="InterPro" id="IPR050445">
    <property type="entry name" value="Bact_polysacc_biosynth/exp"/>
</dbReference>
<feature type="transmembrane region" description="Helical" evidence="7">
    <location>
        <begin position="278"/>
        <end position="295"/>
    </location>
</feature>
<comment type="caution">
    <text evidence="9">The sequence shown here is derived from an EMBL/GenBank/DDBJ whole genome shotgun (WGS) entry which is preliminary data.</text>
</comment>
<evidence type="ECO:0000256" key="1">
    <source>
        <dbReference type="ARBA" id="ARBA00022679"/>
    </source>
</evidence>
<evidence type="ECO:0000256" key="2">
    <source>
        <dbReference type="ARBA" id="ARBA00022741"/>
    </source>
</evidence>
<protein>
    <submittedName>
        <fullName evidence="9">ExoP</fullName>
    </submittedName>
</protein>
<keyword evidence="7" id="KW-0812">Transmembrane</keyword>
<feature type="transmembrane region" description="Helical" evidence="7">
    <location>
        <begin position="46"/>
        <end position="64"/>
    </location>
</feature>
<dbReference type="InterPro" id="IPR025669">
    <property type="entry name" value="AAA_dom"/>
</dbReference>
<name>A0A917PKB1_9DEIO</name>
<reference evidence="9" key="1">
    <citation type="journal article" date="2014" name="Int. J. Syst. Evol. Microbiol.">
        <title>Complete genome sequence of Corynebacterium casei LMG S-19264T (=DSM 44701T), isolated from a smear-ripened cheese.</title>
        <authorList>
            <consortium name="US DOE Joint Genome Institute (JGI-PGF)"/>
            <person name="Walter F."/>
            <person name="Albersmeier A."/>
            <person name="Kalinowski J."/>
            <person name="Ruckert C."/>
        </authorList>
    </citation>
    <scope>NUCLEOTIDE SEQUENCE</scope>
    <source>
        <strain evidence="9">JCM 14371</strain>
    </source>
</reference>
<dbReference type="InterPro" id="IPR027417">
    <property type="entry name" value="P-loop_NTPase"/>
</dbReference>
<feature type="region of interest" description="Disordered" evidence="6">
    <location>
        <begin position="1"/>
        <end position="30"/>
    </location>
</feature>
<dbReference type="Gene3D" id="3.40.50.300">
    <property type="entry name" value="P-loop containing nucleotide triphosphate hydrolases"/>
    <property type="match status" value="1"/>
</dbReference>
<dbReference type="CDD" id="cd05387">
    <property type="entry name" value="BY-kinase"/>
    <property type="match status" value="1"/>
</dbReference>
<evidence type="ECO:0000313" key="10">
    <source>
        <dbReference type="Proteomes" id="UP000635726"/>
    </source>
</evidence>
<feature type="domain" description="AAA" evidence="8">
    <location>
        <begin position="364"/>
        <end position="528"/>
    </location>
</feature>
<evidence type="ECO:0000256" key="5">
    <source>
        <dbReference type="ARBA" id="ARBA00023137"/>
    </source>
</evidence>
<keyword evidence="1" id="KW-0808">Transferase</keyword>
<proteinExistence type="predicted"/>
<evidence type="ECO:0000256" key="6">
    <source>
        <dbReference type="SAM" id="MobiDB-lite"/>
    </source>
</evidence>
<keyword evidence="10" id="KW-1185">Reference proteome</keyword>
<keyword evidence="3" id="KW-0418">Kinase</keyword>
<keyword evidence="5" id="KW-0829">Tyrosine-protein kinase</keyword>
<gene>
    <name evidence="9" type="ORF">GCM10008939_28240</name>
</gene>
<keyword evidence="2" id="KW-0547">Nucleotide-binding</keyword>
<dbReference type="EMBL" id="BMOE01000011">
    <property type="protein sequence ID" value="GGJ82667.1"/>
    <property type="molecule type" value="Genomic_DNA"/>
</dbReference>
<dbReference type="AlphaFoldDB" id="A0A917PKB1"/>
<keyword evidence="7" id="KW-0472">Membrane</keyword>
<reference evidence="9" key="2">
    <citation type="submission" date="2020-09" db="EMBL/GenBank/DDBJ databases">
        <authorList>
            <person name="Sun Q."/>
            <person name="Ohkuma M."/>
        </authorList>
    </citation>
    <scope>NUCLEOTIDE SEQUENCE</scope>
    <source>
        <strain evidence="9">JCM 14371</strain>
    </source>
</reference>